<name>A0A1C7PAB0_9BACT</name>
<sequence>MTIRQHLSLIPATLALGLSLLATATAQSDGTQEPGCSETITCQAQLENHLQAILAHYQELENQLSKATTQAGAKDIWNMIHREMGNELQNSSFIRDDLQGIPFKEQKRILEPYREKMQSIDSKLSIQLKRLGFDKRSIAYYMDQIDPIHSFIEAWESLVYQYPEESDADELFQQYLARLDNHDKLLSSIRTPNDRQRVEETIDTIRILHDELQEKKITRLRPNHFNRIKNDDWTNELQDLLQKLPPETQKRLYDKYLPLTQPFLHLPSGKASGQYHYLVYQSEPLLQYLSRRYQEQYMLQKAQENITEQKQDNFPVGMPEKEILIRQNIALTNQLSNLLSEITGKAAAAAAGPHAYDLKNRLLENRELLICSDDVSPEEQTRIDRAYGEHMQQATDKLNRQVQRLASKKTYRNNDLSDIVAELSPEQKPQQQNNATPVADQTEKAQPETDEN</sequence>
<keyword evidence="1" id="KW-0175">Coiled coil</keyword>
<reference evidence="5" key="1">
    <citation type="submission" date="2016-09" db="EMBL/GenBank/DDBJ databases">
        <authorList>
            <person name="Koehorst J."/>
        </authorList>
    </citation>
    <scope>NUCLEOTIDE SEQUENCE [LARGE SCALE GENOMIC DNA]</scope>
</reference>
<accession>A0A1C7PAB0</accession>
<feature type="compositionally biased region" description="Basic and acidic residues" evidence="2">
    <location>
        <begin position="441"/>
        <end position="452"/>
    </location>
</feature>
<dbReference type="KEGG" id="agl:PYTT_1557"/>
<feature type="signal peptide" evidence="3">
    <location>
        <begin position="1"/>
        <end position="24"/>
    </location>
</feature>
<evidence type="ECO:0000313" key="5">
    <source>
        <dbReference type="Proteomes" id="UP000176204"/>
    </source>
</evidence>
<feature type="compositionally biased region" description="Polar residues" evidence="2">
    <location>
        <begin position="427"/>
        <end position="436"/>
    </location>
</feature>
<feature type="chain" id="PRO_5014266445" evidence="3">
    <location>
        <begin position="25"/>
        <end position="452"/>
    </location>
</feature>
<feature type="region of interest" description="Disordered" evidence="2">
    <location>
        <begin position="409"/>
        <end position="452"/>
    </location>
</feature>
<evidence type="ECO:0000256" key="2">
    <source>
        <dbReference type="SAM" id="MobiDB-lite"/>
    </source>
</evidence>
<dbReference type="Proteomes" id="UP000176204">
    <property type="component" value="Chromosome I"/>
</dbReference>
<protein>
    <submittedName>
        <fullName evidence="4">Uncharacterized protein</fullName>
    </submittedName>
</protein>
<organism evidence="4 5">
    <name type="scientific">Akkermansia glycaniphila</name>
    <dbReference type="NCBI Taxonomy" id="1679444"/>
    <lineage>
        <taxon>Bacteria</taxon>
        <taxon>Pseudomonadati</taxon>
        <taxon>Verrucomicrobiota</taxon>
        <taxon>Verrucomicrobiia</taxon>
        <taxon>Verrucomicrobiales</taxon>
        <taxon>Akkermansiaceae</taxon>
        <taxon>Akkermansia</taxon>
    </lineage>
</organism>
<dbReference type="RefSeq" id="WP_067777285.1">
    <property type="nucleotide sequence ID" value="NZ_LIGX01000035.1"/>
</dbReference>
<dbReference type="STRING" id="1679444.PYTT_1557"/>
<feature type="coiled-coil region" evidence="1">
    <location>
        <begin position="43"/>
        <end position="70"/>
    </location>
</feature>
<gene>
    <name evidence="4" type="ORF">PYTT_1557</name>
</gene>
<proteinExistence type="predicted"/>
<evidence type="ECO:0000256" key="1">
    <source>
        <dbReference type="SAM" id="Coils"/>
    </source>
</evidence>
<evidence type="ECO:0000256" key="3">
    <source>
        <dbReference type="SAM" id="SignalP"/>
    </source>
</evidence>
<evidence type="ECO:0000313" key="4">
    <source>
        <dbReference type="EMBL" id="SEH90036.1"/>
    </source>
</evidence>
<dbReference type="EMBL" id="LT629973">
    <property type="protein sequence ID" value="SEH90036.1"/>
    <property type="molecule type" value="Genomic_DNA"/>
</dbReference>
<keyword evidence="5" id="KW-1185">Reference proteome</keyword>
<dbReference type="AlphaFoldDB" id="A0A1C7PAB0"/>
<keyword evidence="3" id="KW-0732">Signal</keyword>